<accession>V8BQW9</accession>
<comment type="caution">
    <text evidence="1">The sequence shown here is derived from an EMBL/GenBank/DDBJ whole genome shotgun (WGS) entry which is preliminary data.</text>
</comment>
<gene>
    <name evidence="1" type="ORF">HMPREF1202_02420</name>
</gene>
<sequence>MDIEEMMIDYVLNRATHEEVEEFFGYADYGECTRETCEDNLSQMPDEEFDMFVKKFHLPTDGVKL</sequence>
<protein>
    <submittedName>
        <fullName evidence="1">Uncharacterized protein</fullName>
    </submittedName>
</protein>
<reference evidence="1 2" key="1">
    <citation type="submission" date="2013-10" db="EMBL/GenBank/DDBJ databases">
        <title>The Genome Sequence of Ruminococcus lactaris CC59_002D.</title>
        <authorList>
            <consortium name="The Broad Institute Genomics Platform"/>
            <person name="Earl A."/>
            <person name="Allen-Vercoe E."/>
            <person name="Daigneault M."/>
            <person name="Young S.K."/>
            <person name="Zeng Q."/>
            <person name="Gargeya S."/>
            <person name="Fitzgerald M."/>
            <person name="Abouelleil A."/>
            <person name="Alvarado L."/>
            <person name="Chapman S.B."/>
            <person name="Gainer-Dewar J."/>
            <person name="Goldberg J."/>
            <person name="Griggs A."/>
            <person name="Gujja S."/>
            <person name="Hansen M."/>
            <person name="Howarth C."/>
            <person name="Imamovic A."/>
            <person name="Ireland A."/>
            <person name="Larimer J."/>
            <person name="McCowan C."/>
            <person name="Murphy C."/>
            <person name="Pearson M."/>
            <person name="Poon T.W."/>
            <person name="Priest M."/>
            <person name="Roberts A."/>
            <person name="Saif S."/>
            <person name="Shea T."/>
            <person name="Sykes S."/>
            <person name="Wortman J."/>
            <person name="Nusbaum C."/>
            <person name="Birren B."/>
        </authorList>
    </citation>
    <scope>NUCLEOTIDE SEQUENCE [LARGE SCALE GENOMIC DNA]</scope>
    <source>
        <strain evidence="1 2">CC59_002D</strain>
    </source>
</reference>
<dbReference type="AlphaFoldDB" id="V8BQW9"/>
<dbReference type="HOGENOM" id="CLU_2847203_0_0_9"/>
<name>V8BQW9_9FIRM</name>
<evidence type="ECO:0000313" key="2">
    <source>
        <dbReference type="Proteomes" id="UP000018683"/>
    </source>
</evidence>
<dbReference type="PATRIC" id="fig|1073376.3.peg.2484"/>
<dbReference type="RefSeq" id="WP_023922971.1">
    <property type="nucleotide sequence ID" value="NZ_KI669410.1"/>
</dbReference>
<organism evidence="1 2">
    <name type="scientific">[Ruminococcus] lactaris CC59_002D</name>
    <dbReference type="NCBI Taxonomy" id="1073376"/>
    <lineage>
        <taxon>Bacteria</taxon>
        <taxon>Bacillati</taxon>
        <taxon>Bacillota</taxon>
        <taxon>Clostridia</taxon>
        <taxon>Lachnospirales</taxon>
        <taxon>Lachnospiraceae</taxon>
        <taxon>Mediterraneibacter</taxon>
    </lineage>
</organism>
<evidence type="ECO:0000313" key="1">
    <source>
        <dbReference type="EMBL" id="ETD17182.1"/>
    </source>
</evidence>
<dbReference type="EMBL" id="AZJE01000033">
    <property type="protein sequence ID" value="ETD17182.1"/>
    <property type="molecule type" value="Genomic_DNA"/>
</dbReference>
<dbReference type="Proteomes" id="UP000018683">
    <property type="component" value="Unassembled WGS sequence"/>
</dbReference>
<dbReference type="STRING" id="1073376.HMPREF1202_02420"/>
<proteinExistence type="predicted"/>